<dbReference type="PANTHER" id="PTHR34296">
    <property type="entry name" value="TRANSCRIPTIONAL ACTIVATOR PROTEIN MED"/>
    <property type="match status" value="1"/>
</dbReference>
<dbReference type="Pfam" id="PF02608">
    <property type="entry name" value="Bmp"/>
    <property type="match status" value="1"/>
</dbReference>
<comment type="caution">
    <text evidence="10">The sequence shown here is derived from an EMBL/GenBank/DDBJ whole genome shotgun (WGS) entry which is preliminary data.</text>
</comment>
<evidence type="ECO:0000256" key="3">
    <source>
        <dbReference type="ARBA" id="ARBA00022475"/>
    </source>
</evidence>
<dbReference type="PANTHER" id="PTHR34296:SF2">
    <property type="entry name" value="ABC TRANSPORTER GUANOSINE-BINDING PROTEIN NUPN"/>
    <property type="match status" value="1"/>
</dbReference>
<dbReference type="InterPro" id="IPR028082">
    <property type="entry name" value="Peripla_BP_I"/>
</dbReference>
<proteinExistence type="inferred from homology"/>
<accession>A0A084JQQ9</accession>
<feature type="domain" description="ABC transporter substrate-binding protein PnrA-like" evidence="9">
    <location>
        <begin position="55"/>
        <end position="363"/>
    </location>
</feature>
<keyword evidence="11" id="KW-1185">Reference proteome</keyword>
<dbReference type="InterPro" id="IPR003760">
    <property type="entry name" value="PnrA-like"/>
</dbReference>
<keyword evidence="4 8" id="KW-0732">Signal</keyword>
<sequence length="387" mass="41581">MKKTFQLILTGVLACAMLTACGKTNDSVQTTAGKQEQTEGTGAASGEKTSDKPLKAVYLVNGNLGDKGFYDSAASGLYRMRDELGADIKVVEMGRDETSYEGHFTDVSEQDWDVIIAGTWSVKEVAQNTAAQYPDKKYIFFDSDVDRTIVADGNMMGITYNSNQGSFLAGVLAAQMLDSGDAKIDASKRTLGFIGSMDVANINDFLVGYLEGVKYVDPSIKVIPSYVGSFEDVPKCLEMTTQLYNQGAQIVYAPASQSILGAATAANNVDKYLIACDQDLYTQLKDTNPEIAKNILTSTLKNVGDSLVTAVKGLMDNSMTCDETYALGLDSGAVGLAQNDNFNTIVPEDIKKNLDVVKDKIIKGDITVGSAMKMTTEEVAALRDSMK</sequence>
<dbReference type="InterPro" id="IPR050957">
    <property type="entry name" value="BMP_lipoprotein"/>
</dbReference>
<keyword evidence="5" id="KW-0472">Membrane</keyword>
<dbReference type="EMBL" id="JPME01000006">
    <property type="protein sequence ID" value="KEZ91293.1"/>
    <property type="molecule type" value="Genomic_DNA"/>
</dbReference>
<evidence type="ECO:0000256" key="5">
    <source>
        <dbReference type="ARBA" id="ARBA00023136"/>
    </source>
</evidence>
<evidence type="ECO:0000256" key="7">
    <source>
        <dbReference type="SAM" id="MobiDB-lite"/>
    </source>
</evidence>
<feature type="chain" id="PRO_5001777567" evidence="8">
    <location>
        <begin position="23"/>
        <end position="387"/>
    </location>
</feature>
<evidence type="ECO:0000259" key="9">
    <source>
        <dbReference type="Pfam" id="PF02608"/>
    </source>
</evidence>
<gene>
    <name evidence="10" type="ORF">IO98_04425</name>
</gene>
<protein>
    <submittedName>
        <fullName evidence="10">Membrane protein</fullName>
    </submittedName>
</protein>
<dbReference type="SUPFAM" id="SSF53822">
    <property type="entry name" value="Periplasmic binding protein-like I"/>
    <property type="match status" value="1"/>
</dbReference>
<evidence type="ECO:0000256" key="4">
    <source>
        <dbReference type="ARBA" id="ARBA00022729"/>
    </source>
</evidence>
<reference evidence="10 11" key="1">
    <citation type="submission" date="2014-07" db="EMBL/GenBank/DDBJ databases">
        <title>Draft genome of Clostridium celerecrescens 152B isolated from sediments associated with methane hydrate from Krishna Godavari basin.</title>
        <authorList>
            <person name="Honkalas V.S."/>
            <person name="Dabir A.P."/>
            <person name="Arora P."/>
            <person name="Dhakephalkar P.K."/>
        </authorList>
    </citation>
    <scope>NUCLEOTIDE SEQUENCE [LARGE SCALE GENOMIC DNA]</scope>
    <source>
        <strain evidence="10 11">152B</strain>
    </source>
</reference>
<dbReference type="STRING" id="29354.IO98_04425"/>
<dbReference type="Gene3D" id="3.40.50.2300">
    <property type="match status" value="2"/>
</dbReference>
<evidence type="ECO:0000256" key="6">
    <source>
        <dbReference type="ARBA" id="ARBA00023288"/>
    </source>
</evidence>
<comment type="subcellular location">
    <subcellularLocation>
        <location evidence="1">Cell membrane</location>
        <topology evidence="1">Lipid-anchor</topology>
    </subcellularLocation>
</comment>
<dbReference type="RefSeq" id="WP_038278269.1">
    <property type="nucleotide sequence ID" value="NZ_JPME01000006.1"/>
</dbReference>
<name>A0A084JQQ9_9FIRM</name>
<dbReference type="Proteomes" id="UP000028525">
    <property type="component" value="Unassembled WGS sequence"/>
</dbReference>
<dbReference type="PROSITE" id="PS51257">
    <property type="entry name" value="PROKAR_LIPOPROTEIN"/>
    <property type="match status" value="1"/>
</dbReference>
<keyword evidence="3" id="KW-1003">Cell membrane</keyword>
<dbReference type="OrthoDB" id="9769871at2"/>
<keyword evidence="6" id="KW-0449">Lipoprotein</keyword>
<dbReference type="AlphaFoldDB" id="A0A084JQQ9"/>
<comment type="similarity">
    <text evidence="2">Belongs to the BMP lipoprotein family.</text>
</comment>
<dbReference type="GO" id="GO:0005886">
    <property type="term" value="C:plasma membrane"/>
    <property type="evidence" value="ECO:0007669"/>
    <property type="project" value="UniProtKB-SubCell"/>
</dbReference>
<feature type="region of interest" description="Disordered" evidence="7">
    <location>
        <begin position="28"/>
        <end position="49"/>
    </location>
</feature>
<feature type="signal peptide" evidence="8">
    <location>
        <begin position="1"/>
        <end position="22"/>
    </location>
</feature>
<evidence type="ECO:0000256" key="1">
    <source>
        <dbReference type="ARBA" id="ARBA00004193"/>
    </source>
</evidence>
<evidence type="ECO:0000256" key="8">
    <source>
        <dbReference type="SAM" id="SignalP"/>
    </source>
</evidence>
<evidence type="ECO:0000313" key="11">
    <source>
        <dbReference type="Proteomes" id="UP000028525"/>
    </source>
</evidence>
<organism evidence="10 11">
    <name type="scientific">Lacrimispora celerecrescens</name>
    <dbReference type="NCBI Taxonomy" id="29354"/>
    <lineage>
        <taxon>Bacteria</taxon>
        <taxon>Bacillati</taxon>
        <taxon>Bacillota</taxon>
        <taxon>Clostridia</taxon>
        <taxon>Lachnospirales</taxon>
        <taxon>Lachnospiraceae</taxon>
        <taxon>Lacrimispora</taxon>
    </lineage>
</organism>
<feature type="compositionally biased region" description="Polar residues" evidence="7">
    <location>
        <begin position="28"/>
        <end position="40"/>
    </location>
</feature>
<evidence type="ECO:0000313" key="10">
    <source>
        <dbReference type="EMBL" id="KEZ91293.1"/>
    </source>
</evidence>
<evidence type="ECO:0000256" key="2">
    <source>
        <dbReference type="ARBA" id="ARBA00008610"/>
    </source>
</evidence>